<dbReference type="RefSeq" id="XP_064680284.1">
    <property type="nucleotide sequence ID" value="XM_064824907.1"/>
</dbReference>
<keyword evidence="2" id="KW-1185">Reference proteome</keyword>
<name>A0AAN7DA73_9FUNG</name>
<dbReference type="AlphaFoldDB" id="A0AAN7DA73"/>
<evidence type="ECO:0000313" key="1">
    <source>
        <dbReference type="EMBL" id="KAK4513618.1"/>
    </source>
</evidence>
<proteinExistence type="predicted"/>
<dbReference type="Proteomes" id="UP001304243">
    <property type="component" value="Unassembled WGS sequence"/>
</dbReference>
<reference evidence="1 2" key="1">
    <citation type="submission" date="2022-11" db="EMBL/GenBank/DDBJ databases">
        <title>Mucor velutinosus strain NIH1002 WGS.</title>
        <authorList>
            <person name="Subramanian P."/>
            <person name="Mullikin J.C."/>
            <person name="Segre J.A."/>
            <person name="Zelazny A.M."/>
        </authorList>
    </citation>
    <scope>NUCLEOTIDE SEQUENCE [LARGE SCALE GENOMIC DNA]</scope>
    <source>
        <strain evidence="1 2">NIH1002</strain>
    </source>
</reference>
<accession>A0AAN7DA73</accession>
<sequence length="731" mass="82826">MSDSCEALPPLDAKNTEIHKIFREESLTNSSIRRLVQWHNQTYPFSTFKASSARKRATSFAPYTVDVCIRYCYAFQPEDGDECPVCFEKRFDIDGSPRRTIKMLPIGPQLATLFENPNFIRVLDDEDSSIRARFKGDTMQNLVNNKHLFDNRYDIGLSLYVDGFQSHKKGGAKLNLVMLQILNLPSAYRYKMEFLIDFAINPNTKRLDSYLQYLVNELEKLARDGLQVQRNNSTSISLKIHLMGSFGDIPSVSELNFLASHTSLQGCRFCTIIGISKNGVISFQLAANDEDRPLRLLTIEEYKSSALELGIERPSLFRNLPSFIDPTFVGLDEFHLFGQNMGPRIKKMVTDKESILRLKPRQIEKISICLNQLASTSPLIFEGNFMDVFSKGGTARGVDWLVFLKYFVPTVLIDHLDLCHLDPTVSEAAKEALRTISLICLVCLQQDISESEIQKLEELVTKWHQFLRLHISAKFFPISEHYLEHITMVIRKIGPMPQYSCRVLERRIQMIKKRIHGCSQVAKQAENIMLDIACNSYEKRRTIAFDSSTDTAITFSKSLNMGDIKLSPSITSMLCKYYNTARVKPQIKCATSLRLGNNITIDSTFDPPSRKKKLSDHALVNGARRSWVPLLVKVLLIFEHNFSGATHALAVCQVYQNVTVSTSGIPECFLDNANSDTSNGAWDLDIIAVDDILSSVAVLKSAISGKLFFVWPDMKRIGLKVYNDDSIFDFA</sequence>
<evidence type="ECO:0000313" key="2">
    <source>
        <dbReference type="Proteomes" id="UP001304243"/>
    </source>
</evidence>
<gene>
    <name evidence="1" type="ORF">ATC70_005622</name>
</gene>
<organism evidence="1 2">
    <name type="scientific">Mucor velutinosus</name>
    <dbReference type="NCBI Taxonomy" id="708070"/>
    <lineage>
        <taxon>Eukaryota</taxon>
        <taxon>Fungi</taxon>
        <taxon>Fungi incertae sedis</taxon>
        <taxon>Mucoromycota</taxon>
        <taxon>Mucoromycotina</taxon>
        <taxon>Mucoromycetes</taxon>
        <taxon>Mucorales</taxon>
        <taxon>Mucorineae</taxon>
        <taxon>Mucoraceae</taxon>
        <taxon>Mucor</taxon>
    </lineage>
</organism>
<protein>
    <submittedName>
        <fullName evidence="1">Uncharacterized protein</fullName>
    </submittedName>
</protein>
<comment type="caution">
    <text evidence="1">The sequence shown here is derived from an EMBL/GenBank/DDBJ whole genome shotgun (WGS) entry which is preliminary data.</text>
</comment>
<dbReference type="EMBL" id="JASEJX010000016">
    <property type="protein sequence ID" value="KAK4513618.1"/>
    <property type="molecule type" value="Genomic_DNA"/>
</dbReference>
<dbReference type="GeneID" id="89949308"/>